<dbReference type="EMBL" id="JASPKZ010000815">
    <property type="protein sequence ID" value="KAJ9599358.1"/>
    <property type="molecule type" value="Genomic_DNA"/>
</dbReference>
<evidence type="ECO:0000313" key="3">
    <source>
        <dbReference type="Proteomes" id="UP001233999"/>
    </source>
</evidence>
<feature type="compositionally biased region" description="Basic and acidic residues" evidence="1">
    <location>
        <begin position="36"/>
        <end position="63"/>
    </location>
</feature>
<keyword evidence="3" id="KW-1185">Reference proteome</keyword>
<organism evidence="2 3">
    <name type="scientific">Diploptera punctata</name>
    <name type="common">Pacific beetle cockroach</name>
    <dbReference type="NCBI Taxonomy" id="6984"/>
    <lineage>
        <taxon>Eukaryota</taxon>
        <taxon>Metazoa</taxon>
        <taxon>Ecdysozoa</taxon>
        <taxon>Arthropoda</taxon>
        <taxon>Hexapoda</taxon>
        <taxon>Insecta</taxon>
        <taxon>Pterygota</taxon>
        <taxon>Neoptera</taxon>
        <taxon>Polyneoptera</taxon>
        <taxon>Dictyoptera</taxon>
        <taxon>Blattodea</taxon>
        <taxon>Blaberoidea</taxon>
        <taxon>Blaberidae</taxon>
        <taxon>Diplopterinae</taxon>
        <taxon>Diploptera</taxon>
    </lineage>
</organism>
<dbReference type="AlphaFoldDB" id="A0AAD8AHN9"/>
<accession>A0AAD8AHN9</accession>
<feature type="compositionally biased region" description="Polar residues" evidence="1">
    <location>
        <begin position="186"/>
        <end position="197"/>
    </location>
</feature>
<evidence type="ECO:0000313" key="2">
    <source>
        <dbReference type="EMBL" id="KAJ9599358.1"/>
    </source>
</evidence>
<reference evidence="2" key="2">
    <citation type="submission" date="2023-05" db="EMBL/GenBank/DDBJ databases">
        <authorList>
            <person name="Fouks B."/>
        </authorList>
    </citation>
    <scope>NUCLEOTIDE SEQUENCE</scope>
    <source>
        <strain evidence="2">Stay&amp;Tobe</strain>
        <tissue evidence="2">Testes</tissue>
    </source>
</reference>
<proteinExistence type="predicted"/>
<evidence type="ECO:0000256" key="1">
    <source>
        <dbReference type="SAM" id="MobiDB-lite"/>
    </source>
</evidence>
<feature type="region of interest" description="Disordered" evidence="1">
    <location>
        <begin position="16"/>
        <end position="197"/>
    </location>
</feature>
<gene>
    <name evidence="2" type="ORF">L9F63_010179</name>
</gene>
<protein>
    <submittedName>
        <fullName evidence="2">Uncharacterized protein</fullName>
    </submittedName>
</protein>
<reference evidence="2" key="1">
    <citation type="journal article" date="2023" name="IScience">
        <title>Live-bearing cockroach genome reveals convergent evolutionary mechanisms linked to viviparity in insects and beyond.</title>
        <authorList>
            <person name="Fouks B."/>
            <person name="Harrison M.C."/>
            <person name="Mikhailova A.A."/>
            <person name="Marchal E."/>
            <person name="English S."/>
            <person name="Carruthers M."/>
            <person name="Jennings E.C."/>
            <person name="Chiamaka E.L."/>
            <person name="Frigard R.A."/>
            <person name="Pippel M."/>
            <person name="Attardo G.M."/>
            <person name="Benoit J.B."/>
            <person name="Bornberg-Bauer E."/>
            <person name="Tobe S.S."/>
        </authorList>
    </citation>
    <scope>NUCLEOTIDE SEQUENCE</scope>
    <source>
        <strain evidence="2">Stay&amp;Tobe</strain>
    </source>
</reference>
<feature type="compositionally biased region" description="Low complexity" evidence="1">
    <location>
        <begin position="83"/>
        <end position="94"/>
    </location>
</feature>
<feature type="compositionally biased region" description="Polar residues" evidence="1">
    <location>
        <begin position="95"/>
        <end position="106"/>
    </location>
</feature>
<comment type="caution">
    <text evidence="2">The sequence shown here is derived from an EMBL/GenBank/DDBJ whole genome shotgun (WGS) entry which is preliminary data.</text>
</comment>
<dbReference type="Proteomes" id="UP001233999">
    <property type="component" value="Unassembled WGS sequence"/>
</dbReference>
<name>A0AAD8AHN9_DIPPU</name>
<sequence>MLCIILPNVTIIKPIAQSVPQNPPPPLAKLQKKTITAKEKDAETDARENSVQDEDTSSRRTSDPDDDPLNVPDFYYTPTLPRQTASTSSQGSSGITVQQAAQSLKPTKNAEKSQQDVTRTRMKTHLQVNSENMGSGGSTWKRKHPHTNLESENMSDIPPGIPGKMQGATRKQTSKYIREDFMASDAVNSLNNKSKKT</sequence>